<name>A0A8J5WAW3_ZIZPA</name>
<dbReference type="Pfam" id="PF07526">
    <property type="entry name" value="POX"/>
    <property type="match status" value="1"/>
</dbReference>
<evidence type="ECO:0000256" key="3">
    <source>
        <dbReference type="ARBA" id="ARBA00023015"/>
    </source>
</evidence>
<feature type="compositionally biased region" description="Polar residues" evidence="9">
    <location>
        <begin position="437"/>
        <end position="446"/>
    </location>
</feature>
<protein>
    <recommendedName>
        <fullName evidence="10">Homeobox domain-containing protein</fullName>
    </recommendedName>
</protein>
<reference evidence="11" key="1">
    <citation type="journal article" date="2021" name="bioRxiv">
        <title>Whole Genome Assembly and Annotation of Northern Wild Rice, Zizania palustris L., Supports a Whole Genome Duplication in the Zizania Genus.</title>
        <authorList>
            <person name="Haas M."/>
            <person name="Kono T."/>
            <person name="Macchietto M."/>
            <person name="Millas R."/>
            <person name="McGilp L."/>
            <person name="Shao M."/>
            <person name="Duquette J."/>
            <person name="Hirsch C.N."/>
            <person name="Kimball J."/>
        </authorList>
    </citation>
    <scope>NUCLEOTIDE SEQUENCE</scope>
    <source>
        <tissue evidence="11">Fresh leaf tissue</tissue>
    </source>
</reference>
<proteinExistence type="inferred from homology"/>
<reference evidence="11" key="2">
    <citation type="submission" date="2021-02" db="EMBL/GenBank/DDBJ databases">
        <authorList>
            <person name="Kimball J.A."/>
            <person name="Haas M.W."/>
            <person name="Macchietto M."/>
            <person name="Kono T."/>
            <person name="Duquette J."/>
            <person name="Shao M."/>
        </authorList>
    </citation>
    <scope>NUCLEOTIDE SEQUENCE</scope>
    <source>
        <tissue evidence="11">Fresh leaf tissue</tissue>
    </source>
</reference>
<feature type="compositionally biased region" description="Gly residues" evidence="9">
    <location>
        <begin position="1"/>
        <end position="16"/>
    </location>
</feature>
<dbReference type="GO" id="GO:0005634">
    <property type="term" value="C:nucleus"/>
    <property type="evidence" value="ECO:0007669"/>
    <property type="project" value="UniProtKB-SubCell"/>
</dbReference>
<keyword evidence="5 8" id="KW-0371">Homeobox</keyword>
<dbReference type="PANTHER" id="PTHR11850">
    <property type="entry name" value="HOMEOBOX PROTEIN TRANSCRIPTION FACTORS"/>
    <property type="match status" value="1"/>
</dbReference>
<dbReference type="SMART" id="SM00574">
    <property type="entry name" value="POX"/>
    <property type="match status" value="1"/>
</dbReference>
<dbReference type="InterPro" id="IPR050224">
    <property type="entry name" value="TALE_homeobox"/>
</dbReference>
<keyword evidence="12" id="KW-1185">Reference proteome</keyword>
<feature type="region of interest" description="Disordered" evidence="9">
    <location>
        <begin position="408"/>
        <end position="446"/>
    </location>
</feature>
<dbReference type="GO" id="GO:0003677">
    <property type="term" value="F:DNA binding"/>
    <property type="evidence" value="ECO:0007669"/>
    <property type="project" value="UniProtKB-UniRule"/>
</dbReference>
<dbReference type="AlphaFoldDB" id="A0A8J5WAW3"/>
<evidence type="ECO:0000256" key="6">
    <source>
        <dbReference type="ARBA" id="ARBA00023163"/>
    </source>
</evidence>
<comment type="caution">
    <text evidence="11">The sequence shown here is derived from an EMBL/GenBank/DDBJ whole genome shotgun (WGS) entry which is preliminary data.</text>
</comment>
<dbReference type="Pfam" id="PF05920">
    <property type="entry name" value="Homeobox_KN"/>
    <property type="match status" value="1"/>
</dbReference>
<keyword evidence="3" id="KW-0805">Transcription regulation</keyword>
<dbReference type="GO" id="GO:0006355">
    <property type="term" value="P:regulation of DNA-templated transcription"/>
    <property type="evidence" value="ECO:0007669"/>
    <property type="project" value="InterPro"/>
</dbReference>
<dbReference type="InterPro" id="IPR001356">
    <property type="entry name" value="HD"/>
</dbReference>
<comment type="similarity">
    <text evidence="2">Belongs to the TALE/BELL homeobox family.</text>
</comment>
<feature type="region of interest" description="Disordered" evidence="9">
    <location>
        <begin position="115"/>
        <end position="137"/>
    </location>
</feature>
<dbReference type="OrthoDB" id="10056939at2759"/>
<evidence type="ECO:0000259" key="10">
    <source>
        <dbReference type="PROSITE" id="PS50071"/>
    </source>
</evidence>
<dbReference type="SMART" id="SM00389">
    <property type="entry name" value="HOX"/>
    <property type="match status" value="1"/>
</dbReference>
<gene>
    <name evidence="11" type="ORF">GUJ93_ZPchr0010g7757</name>
</gene>
<keyword evidence="4 8" id="KW-0238">DNA-binding</keyword>
<feature type="domain" description="Homeobox" evidence="10">
    <location>
        <begin position="328"/>
        <end position="391"/>
    </location>
</feature>
<organism evidence="11 12">
    <name type="scientific">Zizania palustris</name>
    <name type="common">Northern wild rice</name>
    <dbReference type="NCBI Taxonomy" id="103762"/>
    <lineage>
        <taxon>Eukaryota</taxon>
        <taxon>Viridiplantae</taxon>
        <taxon>Streptophyta</taxon>
        <taxon>Embryophyta</taxon>
        <taxon>Tracheophyta</taxon>
        <taxon>Spermatophyta</taxon>
        <taxon>Magnoliopsida</taxon>
        <taxon>Liliopsida</taxon>
        <taxon>Poales</taxon>
        <taxon>Poaceae</taxon>
        <taxon>BOP clade</taxon>
        <taxon>Oryzoideae</taxon>
        <taxon>Oryzeae</taxon>
        <taxon>Zizaniinae</taxon>
        <taxon>Zizania</taxon>
    </lineage>
</organism>
<dbReference type="PROSITE" id="PS50071">
    <property type="entry name" value="HOMEOBOX_2"/>
    <property type="match status" value="1"/>
</dbReference>
<evidence type="ECO:0000256" key="4">
    <source>
        <dbReference type="ARBA" id="ARBA00023125"/>
    </source>
</evidence>
<evidence type="ECO:0000313" key="12">
    <source>
        <dbReference type="Proteomes" id="UP000729402"/>
    </source>
</evidence>
<comment type="subcellular location">
    <subcellularLocation>
        <location evidence="1 8">Nucleus</location>
    </subcellularLocation>
</comment>
<dbReference type="EMBL" id="JAAALK010000082">
    <property type="protein sequence ID" value="KAG8085804.1"/>
    <property type="molecule type" value="Genomic_DNA"/>
</dbReference>
<evidence type="ECO:0000256" key="9">
    <source>
        <dbReference type="SAM" id="MobiDB-lite"/>
    </source>
</evidence>
<keyword evidence="7 8" id="KW-0539">Nucleus</keyword>
<dbReference type="InterPro" id="IPR006563">
    <property type="entry name" value="POX_dom"/>
</dbReference>
<dbReference type="InterPro" id="IPR008422">
    <property type="entry name" value="KN_HD"/>
</dbReference>
<dbReference type="FunFam" id="1.10.10.60:FF:000117">
    <property type="entry name" value="BEL1-like homeodomain protein 9"/>
    <property type="match status" value="1"/>
</dbReference>
<keyword evidence="6" id="KW-0804">Transcription</keyword>
<feature type="compositionally biased region" description="Low complexity" evidence="9">
    <location>
        <begin position="423"/>
        <end position="436"/>
    </location>
</feature>
<sequence>MSSSAGGGLGGYGGGAAEQHQHQQLLLGQGAGQLYHVPQHSRREKLRFPPDPTDSSLPPGSWPPPPPFYSYASSSSSYSPHSPTLAHAPAQLVAHGMPGTASGEAQIPSQNFALSLSSASSNPPPTPRTQFGGSGGAAGPYGPFTGYAAVLGRSRFLGPAQKLLEEICDVGGRSAQLDRGSDEGLLPVDAMDAAGSVDHEMDDSDRAAAEAVTVCGAEQQWRKTRLISLMEDVCKRYKQYYQQLQAVISSFETVAGLSNAAPFASIALRTMSKHFKYLKGMILNQLRNTSKGAAKDGLGKEDVANFGLMGGGASLLRGNNVNSFSQPHNIWRPQRGLPERAVSVLRAWLFEHFLHPYPTDSDKQMLAKQTGLSRNQVSNWFINARVRLWKPMVEEIHNLEMKQLQKNPSLDKNQLPMQHTQHSSDSSGKPSDPSNSLQGQGSSMTRNHSVNATRHIEDGLSQMPHDISGQVSFAYNGLTSHHSIALSHPQQQHDLIGAGGGAANAAGVSLTLGLHQNNRAYIAEPLPAALPLNLAHRFGLEDVSDPYVMGSFGGQDRHFAKEIGGHLLHDFVGGCRHHFFFLLQSSAGRRQKAVAQRCRVLNCSLQGKGVRVDMNRGTELKLRGTARLDIVAGSTEFVTESFNRIKPFLKDFMERGVLVVPFSMDGNTLSLQFDIGAGTVAIGPQVADPVSQSSTRPELEMN</sequence>
<dbReference type="Proteomes" id="UP000729402">
    <property type="component" value="Unassembled WGS sequence"/>
</dbReference>
<evidence type="ECO:0000256" key="7">
    <source>
        <dbReference type="ARBA" id="ARBA00023242"/>
    </source>
</evidence>
<evidence type="ECO:0000256" key="1">
    <source>
        <dbReference type="ARBA" id="ARBA00004123"/>
    </source>
</evidence>
<evidence type="ECO:0000256" key="5">
    <source>
        <dbReference type="ARBA" id="ARBA00023155"/>
    </source>
</evidence>
<evidence type="ECO:0000313" key="11">
    <source>
        <dbReference type="EMBL" id="KAG8085804.1"/>
    </source>
</evidence>
<accession>A0A8J5WAW3</accession>
<feature type="DNA-binding region" description="Homeobox" evidence="8">
    <location>
        <begin position="330"/>
        <end position="392"/>
    </location>
</feature>
<evidence type="ECO:0000256" key="8">
    <source>
        <dbReference type="PROSITE-ProRule" id="PRU00108"/>
    </source>
</evidence>
<dbReference type="CDD" id="cd00086">
    <property type="entry name" value="homeodomain"/>
    <property type="match status" value="1"/>
</dbReference>
<feature type="compositionally biased region" description="Low complexity" evidence="9">
    <location>
        <begin position="22"/>
        <end position="35"/>
    </location>
</feature>
<evidence type="ECO:0000256" key="2">
    <source>
        <dbReference type="ARBA" id="ARBA00006454"/>
    </source>
</evidence>
<feature type="region of interest" description="Disordered" evidence="9">
    <location>
        <begin position="1"/>
        <end position="63"/>
    </location>
</feature>
<feature type="compositionally biased region" description="Polar residues" evidence="9">
    <location>
        <begin position="408"/>
        <end position="421"/>
    </location>
</feature>